<keyword evidence="1" id="KW-1133">Transmembrane helix</keyword>
<dbReference type="Proteomes" id="UP000515563">
    <property type="component" value="Chromosome"/>
</dbReference>
<keyword evidence="3" id="KW-1185">Reference proteome</keyword>
<feature type="transmembrane region" description="Helical" evidence="1">
    <location>
        <begin position="52"/>
        <end position="70"/>
    </location>
</feature>
<reference evidence="2 3" key="2">
    <citation type="journal article" date="2020" name="Microbiol. Resour. Announc.">
        <title>Antarctic desert soil bacteria exhibit high novel natural product potential, evaluated through long-read genome sequencing and comparative genomics.</title>
        <authorList>
            <person name="Benaud N."/>
            <person name="Edwards R.J."/>
            <person name="Amos T.G."/>
            <person name="D'Agostino P.M."/>
            <person name="Gutierrez-Chavez C."/>
            <person name="Montgomery K."/>
            <person name="Nicetic I."/>
            <person name="Ferrari B.C."/>
        </authorList>
    </citation>
    <scope>NUCLEOTIDE SEQUENCE [LARGE SCALE GENOMIC DNA]</scope>
    <source>
        <strain evidence="2 3">SPB151</strain>
    </source>
</reference>
<proteinExistence type="predicted"/>
<evidence type="ECO:0000256" key="1">
    <source>
        <dbReference type="SAM" id="Phobius"/>
    </source>
</evidence>
<dbReference type="KEGG" id="kqi:F1D05_15185"/>
<evidence type="ECO:0000313" key="3">
    <source>
        <dbReference type="Proteomes" id="UP000515563"/>
    </source>
</evidence>
<accession>A0A7G6WYE6</accession>
<keyword evidence="1" id="KW-0472">Membrane</keyword>
<evidence type="ECO:0008006" key="4">
    <source>
        <dbReference type="Google" id="ProtNLM"/>
    </source>
</evidence>
<name>A0A7G6WYE6_9ACTN</name>
<dbReference type="RefSeq" id="WP_185448303.1">
    <property type="nucleotide sequence ID" value="NZ_CP043661.1"/>
</dbReference>
<gene>
    <name evidence="2" type="ORF">F1D05_15185</name>
</gene>
<organism evidence="2 3">
    <name type="scientific">Kribbella qitaiheensis</name>
    <dbReference type="NCBI Taxonomy" id="1544730"/>
    <lineage>
        <taxon>Bacteria</taxon>
        <taxon>Bacillati</taxon>
        <taxon>Actinomycetota</taxon>
        <taxon>Actinomycetes</taxon>
        <taxon>Propionibacteriales</taxon>
        <taxon>Kribbellaceae</taxon>
        <taxon>Kribbella</taxon>
    </lineage>
</organism>
<reference evidence="3" key="1">
    <citation type="submission" date="2019-09" db="EMBL/GenBank/DDBJ databases">
        <title>Antimicrobial potential of Antarctic Bacteria.</title>
        <authorList>
            <person name="Benaud N."/>
            <person name="Edwards R.J."/>
            <person name="Ferrari B.C."/>
        </authorList>
    </citation>
    <scope>NUCLEOTIDE SEQUENCE [LARGE SCALE GENOMIC DNA]</scope>
    <source>
        <strain evidence="3">SPB151</strain>
    </source>
</reference>
<dbReference type="EMBL" id="CP043661">
    <property type="protein sequence ID" value="QNE19011.1"/>
    <property type="molecule type" value="Genomic_DNA"/>
</dbReference>
<sequence length="275" mass="30913">MTAAPPGRRSRSPRLRPDWAWQLRQGSALVFVVWFAVAVPLVLFGLLVEPRWVGWMVMGWFAVLVVFTLAMRWSELRLRRAWEDVVEQMGWHFSAVEAGVLDRWPFPPFDADPRAEAVDVTSGRHRGREFWSGRFRHQVRRRKLGFDFLDLEVDRPLPPLQVLPVSLAPVAAASLLPIKLTVEGSAEGYRVFNGREDLALQALNPRAVEALGQVPPFGFSCEGRRFVAILPAFRDAGTALAHLDAACDLLDLMPEHVWQAGEQWAATSTQQESPG</sequence>
<protein>
    <recommendedName>
        <fullName evidence="4">DUF3137 domain-containing protein</fullName>
    </recommendedName>
</protein>
<dbReference type="AlphaFoldDB" id="A0A7G6WYE6"/>
<keyword evidence="1" id="KW-0812">Transmembrane</keyword>
<feature type="transmembrane region" description="Helical" evidence="1">
    <location>
        <begin position="21"/>
        <end position="46"/>
    </location>
</feature>
<evidence type="ECO:0000313" key="2">
    <source>
        <dbReference type="EMBL" id="QNE19011.1"/>
    </source>
</evidence>